<evidence type="ECO:0000313" key="1">
    <source>
        <dbReference type="EMBL" id="KAK7309159.1"/>
    </source>
</evidence>
<organism evidence="1 2">
    <name type="scientific">Clitoria ternatea</name>
    <name type="common">Butterfly pea</name>
    <dbReference type="NCBI Taxonomy" id="43366"/>
    <lineage>
        <taxon>Eukaryota</taxon>
        <taxon>Viridiplantae</taxon>
        <taxon>Streptophyta</taxon>
        <taxon>Embryophyta</taxon>
        <taxon>Tracheophyta</taxon>
        <taxon>Spermatophyta</taxon>
        <taxon>Magnoliopsida</taxon>
        <taxon>eudicotyledons</taxon>
        <taxon>Gunneridae</taxon>
        <taxon>Pentapetalae</taxon>
        <taxon>rosids</taxon>
        <taxon>fabids</taxon>
        <taxon>Fabales</taxon>
        <taxon>Fabaceae</taxon>
        <taxon>Papilionoideae</taxon>
        <taxon>50 kb inversion clade</taxon>
        <taxon>NPAAA clade</taxon>
        <taxon>indigoferoid/millettioid clade</taxon>
        <taxon>Phaseoleae</taxon>
        <taxon>Clitoria</taxon>
    </lineage>
</organism>
<dbReference type="AlphaFoldDB" id="A0AAN9K4R7"/>
<accession>A0AAN9K4R7</accession>
<dbReference type="EMBL" id="JAYKXN010000002">
    <property type="protein sequence ID" value="KAK7309159.1"/>
    <property type="molecule type" value="Genomic_DNA"/>
</dbReference>
<sequence length="77" mass="8297">MVVDVGRLAQNRWLASVGSVQGLRGSGRPASSGERQIREEIMPGPIGLIVEGSNHPMFLVELQVMDGQAIVGNQRWG</sequence>
<comment type="caution">
    <text evidence="1">The sequence shown here is derived from an EMBL/GenBank/DDBJ whole genome shotgun (WGS) entry which is preliminary data.</text>
</comment>
<protein>
    <submittedName>
        <fullName evidence="1">Uncharacterized protein</fullName>
    </submittedName>
</protein>
<dbReference type="Proteomes" id="UP001359559">
    <property type="component" value="Unassembled WGS sequence"/>
</dbReference>
<keyword evidence="2" id="KW-1185">Reference proteome</keyword>
<evidence type="ECO:0000313" key="2">
    <source>
        <dbReference type="Proteomes" id="UP001359559"/>
    </source>
</evidence>
<reference evidence="1 2" key="1">
    <citation type="submission" date="2024-01" db="EMBL/GenBank/DDBJ databases">
        <title>The genomes of 5 underutilized Papilionoideae crops provide insights into root nodulation and disease resistance.</title>
        <authorList>
            <person name="Yuan L."/>
        </authorList>
    </citation>
    <scope>NUCLEOTIDE SEQUENCE [LARGE SCALE GENOMIC DNA]</scope>
    <source>
        <strain evidence="1">LY-2023</strain>
        <tissue evidence="1">Leaf</tissue>
    </source>
</reference>
<gene>
    <name evidence="1" type="ORF">RJT34_05674</name>
</gene>
<proteinExistence type="predicted"/>
<name>A0AAN9K4R7_CLITE</name>